<evidence type="ECO:0000313" key="2">
    <source>
        <dbReference type="Proteomes" id="UP001056120"/>
    </source>
</evidence>
<dbReference type="EMBL" id="CM042043">
    <property type="protein sequence ID" value="KAI3695028.1"/>
    <property type="molecule type" value="Genomic_DNA"/>
</dbReference>
<evidence type="ECO:0000313" key="1">
    <source>
        <dbReference type="EMBL" id="KAI3695028.1"/>
    </source>
</evidence>
<sequence>MLVRVIQASTLKRHHAATTIIEPTVSTRTVGFTTVSLSYAPITSWRTITIPLTFTFFGPTTSPATSPSVFFRQSPFIATINTTNQLSLSSLSRFFSFSL</sequence>
<accession>A0ACB8ZCI4</accession>
<gene>
    <name evidence="1" type="ORF">L1987_78016</name>
</gene>
<organism evidence="1 2">
    <name type="scientific">Smallanthus sonchifolius</name>
    <dbReference type="NCBI Taxonomy" id="185202"/>
    <lineage>
        <taxon>Eukaryota</taxon>
        <taxon>Viridiplantae</taxon>
        <taxon>Streptophyta</taxon>
        <taxon>Embryophyta</taxon>
        <taxon>Tracheophyta</taxon>
        <taxon>Spermatophyta</taxon>
        <taxon>Magnoliopsida</taxon>
        <taxon>eudicotyledons</taxon>
        <taxon>Gunneridae</taxon>
        <taxon>Pentapetalae</taxon>
        <taxon>asterids</taxon>
        <taxon>campanulids</taxon>
        <taxon>Asterales</taxon>
        <taxon>Asteraceae</taxon>
        <taxon>Asteroideae</taxon>
        <taxon>Heliantheae alliance</taxon>
        <taxon>Millerieae</taxon>
        <taxon>Smallanthus</taxon>
    </lineage>
</organism>
<keyword evidence="2" id="KW-1185">Reference proteome</keyword>
<name>A0ACB8ZCI4_9ASTR</name>
<protein>
    <submittedName>
        <fullName evidence="1">Uncharacterized protein</fullName>
    </submittedName>
</protein>
<reference evidence="1 2" key="2">
    <citation type="journal article" date="2022" name="Mol. Ecol. Resour.">
        <title>The genomes of chicory, endive, great burdock and yacon provide insights into Asteraceae paleo-polyploidization history and plant inulin production.</title>
        <authorList>
            <person name="Fan W."/>
            <person name="Wang S."/>
            <person name="Wang H."/>
            <person name="Wang A."/>
            <person name="Jiang F."/>
            <person name="Liu H."/>
            <person name="Zhao H."/>
            <person name="Xu D."/>
            <person name="Zhang Y."/>
        </authorList>
    </citation>
    <scope>NUCLEOTIDE SEQUENCE [LARGE SCALE GENOMIC DNA]</scope>
    <source>
        <strain evidence="2">cv. Yunnan</strain>
        <tissue evidence="1">Leaves</tissue>
    </source>
</reference>
<comment type="caution">
    <text evidence="1">The sequence shown here is derived from an EMBL/GenBank/DDBJ whole genome shotgun (WGS) entry which is preliminary data.</text>
</comment>
<reference evidence="2" key="1">
    <citation type="journal article" date="2022" name="Mol. Ecol. Resour.">
        <title>The genomes of chicory, endive, great burdock and yacon provide insights into Asteraceae palaeo-polyploidization history and plant inulin production.</title>
        <authorList>
            <person name="Fan W."/>
            <person name="Wang S."/>
            <person name="Wang H."/>
            <person name="Wang A."/>
            <person name="Jiang F."/>
            <person name="Liu H."/>
            <person name="Zhao H."/>
            <person name="Xu D."/>
            <person name="Zhang Y."/>
        </authorList>
    </citation>
    <scope>NUCLEOTIDE SEQUENCE [LARGE SCALE GENOMIC DNA]</scope>
    <source>
        <strain evidence="2">cv. Yunnan</strain>
    </source>
</reference>
<dbReference type="Proteomes" id="UP001056120">
    <property type="component" value="Linkage Group LG26"/>
</dbReference>
<proteinExistence type="predicted"/>